<evidence type="ECO:0000313" key="2">
    <source>
        <dbReference type="Proteomes" id="UP001152888"/>
    </source>
</evidence>
<dbReference type="AlphaFoldDB" id="A0A9P0ME18"/>
<comment type="caution">
    <text evidence="1">The sequence shown here is derived from an EMBL/GenBank/DDBJ whole genome shotgun (WGS) entry which is preliminary data.</text>
</comment>
<accession>A0A9P0ME18</accession>
<evidence type="ECO:0000313" key="1">
    <source>
        <dbReference type="EMBL" id="CAH2014595.1"/>
    </source>
</evidence>
<proteinExistence type="predicted"/>
<protein>
    <submittedName>
        <fullName evidence="1">Uncharacterized protein</fullName>
    </submittedName>
</protein>
<organism evidence="1 2">
    <name type="scientific">Acanthoscelides obtectus</name>
    <name type="common">Bean weevil</name>
    <name type="synonym">Bruchus obtectus</name>
    <dbReference type="NCBI Taxonomy" id="200917"/>
    <lineage>
        <taxon>Eukaryota</taxon>
        <taxon>Metazoa</taxon>
        <taxon>Ecdysozoa</taxon>
        <taxon>Arthropoda</taxon>
        <taxon>Hexapoda</taxon>
        <taxon>Insecta</taxon>
        <taxon>Pterygota</taxon>
        <taxon>Neoptera</taxon>
        <taxon>Endopterygota</taxon>
        <taxon>Coleoptera</taxon>
        <taxon>Polyphaga</taxon>
        <taxon>Cucujiformia</taxon>
        <taxon>Chrysomeloidea</taxon>
        <taxon>Chrysomelidae</taxon>
        <taxon>Bruchinae</taxon>
        <taxon>Bruchini</taxon>
        <taxon>Acanthoscelides</taxon>
    </lineage>
</organism>
<reference evidence="1" key="1">
    <citation type="submission" date="2022-03" db="EMBL/GenBank/DDBJ databases">
        <authorList>
            <person name="Sayadi A."/>
        </authorList>
    </citation>
    <scope>NUCLEOTIDE SEQUENCE</scope>
</reference>
<sequence length="85" mass="9920">MDVIPVQVLDISLQYHFLLIYKEPSLEFNTKFNDFTTQNDAEQNGHKSSSYHVDKTIKTTKKKHKTHSATLLKKRKSLQCKNVKN</sequence>
<name>A0A9P0ME18_ACAOB</name>
<dbReference type="Proteomes" id="UP001152888">
    <property type="component" value="Unassembled WGS sequence"/>
</dbReference>
<keyword evidence="2" id="KW-1185">Reference proteome</keyword>
<dbReference type="EMBL" id="CAKOFQ010008520">
    <property type="protein sequence ID" value="CAH2014595.1"/>
    <property type="molecule type" value="Genomic_DNA"/>
</dbReference>
<gene>
    <name evidence="1" type="ORF">ACAOBT_LOCUS34221</name>
</gene>